<keyword evidence="3" id="KW-1185">Reference proteome</keyword>
<dbReference type="Gene3D" id="3.40.50.1240">
    <property type="entry name" value="Phosphoglycerate mutase-like"/>
    <property type="match status" value="1"/>
</dbReference>
<proteinExistence type="predicted"/>
<dbReference type="InterPro" id="IPR050275">
    <property type="entry name" value="PGM_Phosphatase"/>
</dbReference>
<dbReference type="CDD" id="cd07067">
    <property type="entry name" value="HP_PGM_like"/>
    <property type="match status" value="1"/>
</dbReference>
<dbReference type="InterPro" id="IPR013078">
    <property type="entry name" value="His_Pase_superF_clade-1"/>
</dbReference>
<dbReference type="RefSeq" id="WP_159899215.1">
    <property type="nucleotide sequence ID" value="NZ_BAABFX010000009.1"/>
</dbReference>
<dbReference type="NCBIfam" id="TIGR03848">
    <property type="entry name" value="MSMEG_4193"/>
    <property type="match status" value="1"/>
</dbReference>
<feature type="region of interest" description="Disordered" evidence="1">
    <location>
        <begin position="212"/>
        <end position="247"/>
    </location>
</feature>
<feature type="compositionally biased region" description="Polar residues" evidence="1">
    <location>
        <begin position="234"/>
        <end position="247"/>
    </location>
</feature>
<comment type="caution">
    <text evidence="2">The sequence shown here is derived from an EMBL/GenBank/DDBJ whole genome shotgun (WGS) entry which is preliminary data.</text>
</comment>
<dbReference type="PANTHER" id="PTHR48100">
    <property type="entry name" value="BROAD-SPECIFICITY PHOSPHATASE YOR283W-RELATED"/>
    <property type="match status" value="1"/>
</dbReference>
<protein>
    <submittedName>
        <fullName evidence="2">Histidine phosphatase family protein</fullName>
    </submittedName>
</protein>
<dbReference type="PANTHER" id="PTHR48100:SF2">
    <property type="entry name" value="CONSERVED PROTEIN"/>
    <property type="match status" value="1"/>
</dbReference>
<dbReference type="EMBL" id="BAABFX010000009">
    <property type="protein sequence ID" value="GAA4387986.1"/>
    <property type="molecule type" value="Genomic_DNA"/>
</dbReference>
<accession>A0ABP8JAZ8</accession>
<evidence type="ECO:0000313" key="3">
    <source>
        <dbReference type="Proteomes" id="UP001500390"/>
    </source>
</evidence>
<dbReference type="SMART" id="SM00855">
    <property type="entry name" value="PGAM"/>
    <property type="match status" value="1"/>
</dbReference>
<dbReference type="Proteomes" id="UP001500390">
    <property type="component" value="Unassembled WGS sequence"/>
</dbReference>
<gene>
    <name evidence="2" type="ORF">GCM10023153_02840</name>
</gene>
<name>A0ABP8JAZ8_9MICO</name>
<dbReference type="InterPro" id="IPR022492">
    <property type="entry name" value="Phosphomutase_MSMEG4193_put"/>
</dbReference>
<evidence type="ECO:0000313" key="2">
    <source>
        <dbReference type="EMBL" id="GAA4387986.1"/>
    </source>
</evidence>
<sequence>MAIVLLLRHGHSTANEQGVLAGWTPGVGLTERGRRQARDVAGRLSSLTLARAVASPLQRCAETAALALADAATAPETDDRLGECHYGAWTGLHLAQAAKDDLWRVVQDDPAAATFPPHDVYRAESLLTMAQRVVGAVRDLDAEVEAAHGSDAVWLAVSHGDPIKAVVAEAVGAGLAGLQRVRVDPGSLSVVQVTPTRMVLLASNTTAGDLAPLVSVPRHTPAGDGAVGGGDGGSSTTDRSPNSPAGT</sequence>
<reference evidence="3" key="1">
    <citation type="journal article" date="2019" name="Int. J. Syst. Evol. Microbiol.">
        <title>The Global Catalogue of Microorganisms (GCM) 10K type strain sequencing project: providing services to taxonomists for standard genome sequencing and annotation.</title>
        <authorList>
            <consortium name="The Broad Institute Genomics Platform"/>
            <consortium name="The Broad Institute Genome Sequencing Center for Infectious Disease"/>
            <person name="Wu L."/>
            <person name="Ma J."/>
        </authorList>
    </citation>
    <scope>NUCLEOTIDE SEQUENCE [LARGE SCALE GENOMIC DNA]</scope>
    <source>
        <strain evidence="3">JCM 17738</strain>
    </source>
</reference>
<dbReference type="InterPro" id="IPR029033">
    <property type="entry name" value="His_PPase_superfam"/>
</dbReference>
<organism evidence="2 3">
    <name type="scientific">Ornithinibacter aureus</name>
    <dbReference type="NCBI Taxonomy" id="622664"/>
    <lineage>
        <taxon>Bacteria</taxon>
        <taxon>Bacillati</taxon>
        <taxon>Actinomycetota</taxon>
        <taxon>Actinomycetes</taxon>
        <taxon>Micrococcales</taxon>
        <taxon>Intrasporangiaceae</taxon>
        <taxon>Ornithinibacter</taxon>
    </lineage>
</organism>
<evidence type="ECO:0000256" key="1">
    <source>
        <dbReference type="SAM" id="MobiDB-lite"/>
    </source>
</evidence>
<dbReference type="Pfam" id="PF00300">
    <property type="entry name" value="His_Phos_1"/>
    <property type="match status" value="1"/>
</dbReference>
<dbReference type="SUPFAM" id="SSF53254">
    <property type="entry name" value="Phosphoglycerate mutase-like"/>
    <property type="match status" value="1"/>
</dbReference>